<keyword evidence="1" id="KW-0560">Oxidoreductase</keyword>
<evidence type="ECO:0000313" key="7">
    <source>
        <dbReference type="Proteomes" id="UP000076077"/>
    </source>
</evidence>
<dbReference type="Gene3D" id="1.10.1040.10">
    <property type="entry name" value="N-(1-d-carboxylethyl)-l-norvaline Dehydrogenase, domain 2"/>
    <property type="match status" value="1"/>
</dbReference>
<dbReference type="InterPro" id="IPR036291">
    <property type="entry name" value="NAD(P)-bd_dom_sf"/>
</dbReference>
<feature type="domain" description="Mannitol dehydrogenase C-terminal" evidence="5">
    <location>
        <begin position="293"/>
        <end position="475"/>
    </location>
</feature>
<gene>
    <name evidence="6" type="ORF">A3224_13290</name>
</gene>
<dbReference type="Pfam" id="PF01232">
    <property type="entry name" value="Mannitol_dh"/>
    <property type="match status" value="1"/>
</dbReference>
<evidence type="ECO:0000256" key="2">
    <source>
        <dbReference type="ARBA" id="ARBA00023027"/>
    </source>
</evidence>
<dbReference type="RefSeq" id="WP_067155575.1">
    <property type="nucleotide sequence ID" value="NZ_CP014864.1"/>
</dbReference>
<feature type="domain" description="Mannitol dehydrogenase N-terminal" evidence="4">
    <location>
        <begin position="34"/>
        <end position="285"/>
    </location>
</feature>
<proteinExistence type="inferred from homology"/>
<keyword evidence="7" id="KW-1185">Reference proteome</keyword>
<dbReference type="InterPro" id="IPR013118">
    <property type="entry name" value="Mannitol_DH_C"/>
</dbReference>
<dbReference type="InterPro" id="IPR000669">
    <property type="entry name" value="Mannitol_DH"/>
</dbReference>
<evidence type="ECO:0000256" key="1">
    <source>
        <dbReference type="ARBA" id="ARBA00023002"/>
    </source>
</evidence>
<dbReference type="Proteomes" id="UP000076077">
    <property type="component" value="Chromosome"/>
</dbReference>
<dbReference type="PANTHER" id="PTHR43362:SF1">
    <property type="entry name" value="MANNITOL DEHYDROGENASE 2-RELATED"/>
    <property type="match status" value="1"/>
</dbReference>
<accession>A0A143HNZ9</accession>
<comment type="similarity">
    <text evidence="3">Belongs to the mannitol dehydrogenase family. UxuB subfamily.</text>
</comment>
<dbReference type="InterPro" id="IPR008927">
    <property type="entry name" value="6-PGluconate_DH-like_C_sf"/>
</dbReference>
<dbReference type="PROSITE" id="PS00974">
    <property type="entry name" value="MANNITOL_DHGENASE"/>
    <property type="match status" value="1"/>
</dbReference>
<keyword evidence="2" id="KW-0520">NAD</keyword>
<dbReference type="InterPro" id="IPR013328">
    <property type="entry name" value="6PGD_dom2"/>
</dbReference>
<dbReference type="KEGG" id="mthd:A3224_13290"/>
<evidence type="ECO:0000259" key="5">
    <source>
        <dbReference type="Pfam" id="PF08125"/>
    </source>
</evidence>
<protein>
    <submittedName>
        <fullName evidence="6">Mannitol dehydrogenase</fullName>
    </submittedName>
</protein>
<name>A0A143HNZ9_MICTH</name>
<dbReference type="GeneID" id="76609017"/>
<dbReference type="InterPro" id="IPR023027">
    <property type="entry name" value="Mannitol_DH_CS"/>
</dbReference>
<dbReference type="InterPro" id="IPR050988">
    <property type="entry name" value="Mannitol_DH/Oxidoreductase"/>
</dbReference>
<dbReference type="Pfam" id="PF08125">
    <property type="entry name" value="Mannitol_dh_C"/>
    <property type="match status" value="1"/>
</dbReference>
<dbReference type="PANTHER" id="PTHR43362">
    <property type="entry name" value="MANNITOL DEHYDROGENASE DSF1-RELATED"/>
    <property type="match status" value="1"/>
</dbReference>
<dbReference type="SUPFAM" id="SSF48179">
    <property type="entry name" value="6-phosphogluconate dehydrogenase C-terminal domain-like"/>
    <property type="match status" value="1"/>
</dbReference>
<dbReference type="AlphaFoldDB" id="A0A143HNZ9"/>
<dbReference type="GO" id="GO:0016616">
    <property type="term" value="F:oxidoreductase activity, acting on the CH-OH group of donors, NAD or NADP as acceptor"/>
    <property type="evidence" value="ECO:0007669"/>
    <property type="project" value="TreeGrafter"/>
</dbReference>
<reference evidence="7" key="1">
    <citation type="submission" date="2016-03" db="EMBL/GenBank/DDBJ databases">
        <authorList>
            <person name="Lee Y.-S."/>
            <person name="Choi Y.-L."/>
        </authorList>
    </citation>
    <scope>NUCLEOTIDE SEQUENCE [LARGE SCALE GENOMIC DNA]</scope>
    <source>
        <strain evidence="7">DAU221</strain>
    </source>
</reference>
<sequence length="500" mass="55951">MPSLNVMALNDKNLKSLPNNVIVPKYDRKLVKTGIVHVGVGGFHRSHQAFYTDEYMGHTGDLRWGICGVGLREADRKMKDILENQDYLYTLMVKHSDGRIENRVIGSLTNFLLGCDNPQVVIDKMAADETKIVSLTITEAGYNYNPATGEFNFDNPDVKHDLAHPEAPRLVFGYLVAALKQRKEAGKVPFTIQSCDNIQHNGDVTRKILVAYARELDADLALWIEREVSFPNAMVDRITPVTTPSDIEYLRSEIGLEDKWPVTCEKFLQWVIEDRFSQGRPDWDKVGAQFVPDVTPYETMKIRLLNAGHTVLGMLGSLHGYKTIDECVRDPVFAEFLTKFMDEEVTPVLPPLEGIDLSAYKSTLLERFGNPNIKDALSRICLDSSSKVATFLVPTVVENLKRKGEFRLSALTIAAWCYYSAMHADQAGNALEVNDAMADELHELARQPSEGIPAFLTVSSIFGDLPKHEGFVADYNSFVDGLFANVEVKSLMQSVLQVVQ</sequence>
<dbReference type="SUPFAM" id="SSF51735">
    <property type="entry name" value="NAD(P)-binding Rossmann-fold domains"/>
    <property type="match status" value="1"/>
</dbReference>
<dbReference type="FunFam" id="3.40.50.720:FF:000129">
    <property type="entry name" value="D-mannonate oxidoreductase"/>
    <property type="match status" value="1"/>
</dbReference>
<evidence type="ECO:0000313" key="6">
    <source>
        <dbReference type="EMBL" id="AMX03418.1"/>
    </source>
</evidence>
<evidence type="ECO:0000259" key="4">
    <source>
        <dbReference type="Pfam" id="PF01232"/>
    </source>
</evidence>
<dbReference type="PRINTS" id="PR00084">
    <property type="entry name" value="MTLDHDRGNASE"/>
</dbReference>
<dbReference type="InterPro" id="IPR013131">
    <property type="entry name" value="Mannitol_DH_N"/>
</dbReference>
<dbReference type="EMBL" id="CP014864">
    <property type="protein sequence ID" value="AMX03418.1"/>
    <property type="molecule type" value="Genomic_DNA"/>
</dbReference>
<dbReference type="Gene3D" id="3.40.50.720">
    <property type="entry name" value="NAD(P)-binding Rossmann-like Domain"/>
    <property type="match status" value="1"/>
</dbReference>
<dbReference type="GO" id="GO:0019594">
    <property type="term" value="P:mannitol metabolic process"/>
    <property type="evidence" value="ECO:0007669"/>
    <property type="project" value="InterPro"/>
</dbReference>
<evidence type="ECO:0000256" key="3">
    <source>
        <dbReference type="ARBA" id="ARBA00061451"/>
    </source>
</evidence>
<organism evidence="6 7">
    <name type="scientific">Microbulbifer thermotolerans</name>
    <dbReference type="NCBI Taxonomy" id="252514"/>
    <lineage>
        <taxon>Bacteria</taxon>
        <taxon>Pseudomonadati</taxon>
        <taxon>Pseudomonadota</taxon>
        <taxon>Gammaproteobacteria</taxon>
        <taxon>Cellvibrionales</taxon>
        <taxon>Microbulbiferaceae</taxon>
        <taxon>Microbulbifer</taxon>
    </lineage>
</organism>
<dbReference type="STRING" id="252514.A3224_13290"/>
<dbReference type="OrthoDB" id="271711at2"/>